<feature type="transmembrane region" description="Helical" evidence="2">
    <location>
        <begin position="508"/>
        <end position="528"/>
    </location>
</feature>
<feature type="transmembrane region" description="Helical" evidence="2">
    <location>
        <begin position="425"/>
        <end position="442"/>
    </location>
</feature>
<dbReference type="GO" id="GO:0005794">
    <property type="term" value="C:Golgi apparatus"/>
    <property type="evidence" value="ECO:0007669"/>
    <property type="project" value="TreeGrafter"/>
</dbReference>
<feature type="transmembrane region" description="Helical" evidence="2">
    <location>
        <begin position="535"/>
        <end position="556"/>
    </location>
</feature>
<feature type="compositionally biased region" description="Acidic residues" evidence="1">
    <location>
        <begin position="243"/>
        <end position="254"/>
    </location>
</feature>
<feature type="region of interest" description="Disordered" evidence="1">
    <location>
        <begin position="238"/>
        <end position="274"/>
    </location>
</feature>
<evidence type="ECO:0000256" key="2">
    <source>
        <dbReference type="SAM" id="Phobius"/>
    </source>
</evidence>
<feature type="transmembrane region" description="Helical" evidence="2">
    <location>
        <begin position="342"/>
        <end position="360"/>
    </location>
</feature>
<dbReference type="STRING" id="945553.A0A0D2LE80"/>
<dbReference type="EMBL" id="KN817530">
    <property type="protein sequence ID" value="KJA25767.1"/>
    <property type="molecule type" value="Genomic_DNA"/>
</dbReference>
<feature type="compositionally biased region" description="Low complexity" evidence="1">
    <location>
        <begin position="690"/>
        <end position="710"/>
    </location>
</feature>
<keyword evidence="4" id="KW-1185">Reference proteome</keyword>
<organism evidence="3 4">
    <name type="scientific">Hypholoma sublateritium (strain FD-334 SS-4)</name>
    <dbReference type="NCBI Taxonomy" id="945553"/>
    <lineage>
        <taxon>Eukaryota</taxon>
        <taxon>Fungi</taxon>
        <taxon>Dikarya</taxon>
        <taxon>Basidiomycota</taxon>
        <taxon>Agaricomycotina</taxon>
        <taxon>Agaricomycetes</taxon>
        <taxon>Agaricomycetidae</taxon>
        <taxon>Agaricales</taxon>
        <taxon>Agaricineae</taxon>
        <taxon>Strophariaceae</taxon>
        <taxon>Hypholoma</taxon>
    </lineage>
</organism>
<keyword evidence="2" id="KW-0812">Transmembrane</keyword>
<proteinExistence type="predicted"/>
<protein>
    <submittedName>
        <fullName evidence="3">Uncharacterized protein</fullName>
    </submittedName>
</protein>
<feature type="compositionally biased region" description="Polar residues" evidence="1">
    <location>
        <begin position="676"/>
        <end position="689"/>
    </location>
</feature>
<accession>A0A0D2LE80</accession>
<name>A0A0D2LE80_HYPSF</name>
<dbReference type="OrthoDB" id="2448307at2759"/>
<feature type="transmembrane region" description="Helical" evidence="2">
    <location>
        <begin position="568"/>
        <end position="592"/>
    </location>
</feature>
<dbReference type="PANTHER" id="PTHR34391:SF2">
    <property type="entry name" value="TRP C-TERMINAL DOMAIN-CONTAINING PROTEIN"/>
    <property type="match status" value="1"/>
</dbReference>
<gene>
    <name evidence="3" type="ORF">HYPSUDRAFT_378304</name>
</gene>
<feature type="transmembrane region" description="Helical" evidence="2">
    <location>
        <begin position="366"/>
        <end position="383"/>
    </location>
</feature>
<feature type="compositionally biased region" description="Low complexity" evidence="1">
    <location>
        <begin position="185"/>
        <end position="201"/>
    </location>
</feature>
<dbReference type="PANTHER" id="PTHR34391">
    <property type="entry name" value="UPF0658 GOLGI APPARATUS MEMBRANE PROTEIN C1952.10C-RELATED"/>
    <property type="match status" value="1"/>
</dbReference>
<feature type="compositionally biased region" description="Polar residues" evidence="1">
    <location>
        <begin position="205"/>
        <end position="222"/>
    </location>
</feature>
<evidence type="ECO:0000256" key="1">
    <source>
        <dbReference type="SAM" id="MobiDB-lite"/>
    </source>
</evidence>
<feature type="region of interest" description="Disordered" evidence="1">
    <location>
        <begin position="674"/>
        <end position="720"/>
    </location>
</feature>
<keyword evidence="2" id="KW-0472">Membrane</keyword>
<dbReference type="OMA" id="ISTTFRW"/>
<evidence type="ECO:0000313" key="4">
    <source>
        <dbReference type="Proteomes" id="UP000054270"/>
    </source>
</evidence>
<dbReference type="AlphaFoldDB" id="A0A0D2LE80"/>
<feature type="transmembrane region" description="Helical" evidence="2">
    <location>
        <begin position="462"/>
        <end position="488"/>
    </location>
</feature>
<evidence type="ECO:0000313" key="3">
    <source>
        <dbReference type="EMBL" id="KJA25767.1"/>
    </source>
</evidence>
<reference evidence="4" key="1">
    <citation type="submission" date="2014-04" db="EMBL/GenBank/DDBJ databases">
        <title>Evolutionary Origins and Diversification of the Mycorrhizal Mutualists.</title>
        <authorList>
            <consortium name="DOE Joint Genome Institute"/>
            <consortium name="Mycorrhizal Genomics Consortium"/>
            <person name="Kohler A."/>
            <person name="Kuo A."/>
            <person name="Nagy L.G."/>
            <person name="Floudas D."/>
            <person name="Copeland A."/>
            <person name="Barry K.W."/>
            <person name="Cichocki N."/>
            <person name="Veneault-Fourrey C."/>
            <person name="LaButti K."/>
            <person name="Lindquist E.A."/>
            <person name="Lipzen A."/>
            <person name="Lundell T."/>
            <person name="Morin E."/>
            <person name="Murat C."/>
            <person name="Riley R."/>
            <person name="Ohm R."/>
            <person name="Sun H."/>
            <person name="Tunlid A."/>
            <person name="Henrissat B."/>
            <person name="Grigoriev I.V."/>
            <person name="Hibbett D.S."/>
            <person name="Martin F."/>
        </authorList>
    </citation>
    <scope>NUCLEOTIDE SEQUENCE [LARGE SCALE GENOMIC DNA]</scope>
    <source>
        <strain evidence="4">FD-334 SS-4</strain>
    </source>
</reference>
<feature type="compositionally biased region" description="Low complexity" evidence="1">
    <location>
        <begin position="162"/>
        <end position="178"/>
    </location>
</feature>
<dbReference type="InterPro" id="IPR040410">
    <property type="entry name" value="UPF0658_Golgi"/>
</dbReference>
<keyword evidence="2" id="KW-1133">Transmembrane helix</keyword>
<sequence>MFSQATTQFKRLGEVIHLSGPLGLLWSRISFSRLTLVYFCFSVVHFLIQLSFQIKAFTINANTSSFLSSIVDIAQTTNNSLPFLDGNVLRMCSWVPANLNVDVTSCPVVWNGTAHQATTSSSANAVGEVGINSLSSIIAVDSSTAVPSASSIVYSSIATSSFDTSSTTPILASSSMPSSSPPSVPSTTTSAATTAKSSSTDSRIESTTIINPSSTRSTTVSPASAKATKTITVFVPPLATATVDDDDDDGDDDSNGQSDVGPHNDDGDDGVNNNLSSNSFNGLLVKNLRRRVEVSLGQSSSASPVSVVLTGLQDTPITLNTSCLWSLNWPVSVLDDTKREDMVFIGFQVWVLGMSLVALLNESIPHIIASLATHIIATAWAAFQIYHTARFRRDFNRVITNGACHVSLIPNYWDARAKAEIPSLALNILALLISSFLTWKLIKLFGWQTFKRVGASLAINRIYRYVLLLSITIQLSLFFMIVTVSLWIDQLMNSVIGDLASFQRVYKVTSLITLALLIPWLMTGWFAVRRELKVPMLVFMALSVLYLGGWGIMFISTTFRWTFVTWTFFSIMATASVFLTVLSIVLGVVCGLNFGKGLARYLNVQHPIDEEDTDSLYPGDKIEKVDFPSSEKPLPTYASVDFKQGYQGLTLGPRFANKYAEPFETMRSVAYPAPTVSRNKTDLQLQRTDSYGSTNSGRSSHSSHSSGDSSRAGQKRWVIE</sequence>
<feature type="region of interest" description="Disordered" evidence="1">
    <location>
        <begin position="162"/>
        <end position="222"/>
    </location>
</feature>
<dbReference type="Proteomes" id="UP000054270">
    <property type="component" value="Unassembled WGS sequence"/>
</dbReference>